<reference evidence="2 3" key="1">
    <citation type="submission" date="2017-04" db="EMBL/GenBank/DDBJ databases">
        <title>Draft genome sequence of Tuber borchii Vittad., a whitish edible truffle.</title>
        <authorList>
            <consortium name="DOE Joint Genome Institute"/>
            <person name="Murat C."/>
            <person name="Kuo A."/>
            <person name="Barry K.W."/>
            <person name="Clum A."/>
            <person name="Dockter R.B."/>
            <person name="Fauchery L."/>
            <person name="Iotti M."/>
            <person name="Kohler A."/>
            <person name="Labutti K."/>
            <person name="Lindquist E.A."/>
            <person name="Lipzen A."/>
            <person name="Ohm R.A."/>
            <person name="Wang M."/>
            <person name="Grigoriev I.V."/>
            <person name="Zambonelli A."/>
            <person name="Martin F.M."/>
        </authorList>
    </citation>
    <scope>NUCLEOTIDE SEQUENCE [LARGE SCALE GENOMIC DNA]</scope>
    <source>
        <strain evidence="2 3">Tbo3840</strain>
    </source>
</reference>
<dbReference type="EMBL" id="NESQ01000004">
    <property type="protein sequence ID" value="PUU84088.1"/>
    <property type="molecule type" value="Genomic_DNA"/>
</dbReference>
<feature type="compositionally biased region" description="Acidic residues" evidence="1">
    <location>
        <begin position="189"/>
        <end position="199"/>
    </location>
</feature>
<feature type="compositionally biased region" description="Polar residues" evidence="1">
    <location>
        <begin position="172"/>
        <end position="181"/>
    </location>
</feature>
<feature type="compositionally biased region" description="Polar residues" evidence="1">
    <location>
        <begin position="443"/>
        <end position="453"/>
    </location>
</feature>
<dbReference type="STRING" id="42251.A0A2T7A8M6"/>
<feature type="compositionally biased region" description="Basic and acidic residues" evidence="1">
    <location>
        <begin position="200"/>
        <end position="212"/>
    </location>
</feature>
<keyword evidence="3" id="KW-1185">Reference proteome</keyword>
<evidence type="ECO:0000313" key="3">
    <source>
        <dbReference type="Proteomes" id="UP000244722"/>
    </source>
</evidence>
<sequence length="744" mass="82227">MASIFIQPARRLALRSGTRAFSMSRTSLLKPSASLHGFSIDDYDAKPKSDLDISKEILQKRMDLGILQLQMKEIRRSIFRAKKTYITHGPQWAVKTFPASSLSSPPPFLNIPVATTFTTLSLAPPPSPTTTDTMTNMKNETTRPPSGKRVLSATAPVFKFSGVTEVPTAETFTFNPESQEFTGRAPPVEIEEEEEEEEEQEKKQEKKEEKLPTEDEIYLAALLLAGETNTLPQDPSAMGITDVSNHPFNSIIIPNFWDPSEKHGRVLGNWGPGVLGTTSLDPAQWQNGESSVPPGLGIWGQPPFYPGSNLTGIQPHPGANSGPLVRYTGNQRQPHQGAPGHIYPPPPIVPQAMHPGLASRPLYSQVHRNPQKLPEGAQGYPQGPKVGVYNGTETVPFPHGPIALPYVPLAQHPGYLAAMFPLSQEINRLLALQKAVNQGNGSYNVPNQHSTGKGPSGLPPLSNLKFPERYGQGDRYIPRVTKSHYTDIAPPIDSDDDNSGDGGKVGKPELKSRGVFLRNVPRMTSLFEIFQNIRGGTIDQVSIQDREGPLVDVNIFFTTQKAAKAYANYVTDHGGIFWYSERLPSDASLIPSRDSGFLKMDEETAKAVQNNLTRCISIGRIPQRVSEAQLRADIQSQTRRFRIDYESFEFKYLDTPRGRIATAEIRFSSIKICLASVATLKGLEAYKGCVINTGKDECAGPLSELERKWRMEYEWCKAHGIFRDQRFPVTITRENDGGEDEEAD</sequence>
<feature type="region of interest" description="Disordered" evidence="1">
    <location>
        <begin position="120"/>
        <end position="149"/>
    </location>
</feature>
<accession>A0A2T7A8M6</accession>
<name>A0A2T7A8M6_TUBBO</name>
<gene>
    <name evidence="2" type="ORF">B9Z19DRAFT_1118393</name>
</gene>
<evidence type="ECO:0008006" key="4">
    <source>
        <dbReference type="Google" id="ProtNLM"/>
    </source>
</evidence>
<feature type="compositionally biased region" description="Low complexity" evidence="1">
    <location>
        <begin position="129"/>
        <end position="139"/>
    </location>
</feature>
<evidence type="ECO:0000256" key="1">
    <source>
        <dbReference type="SAM" id="MobiDB-lite"/>
    </source>
</evidence>
<evidence type="ECO:0000313" key="2">
    <source>
        <dbReference type="EMBL" id="PUU84088.1"/>
    </source>
</evidence>
<feature type="region of interest" description="Disordered" evidence="1">
    <location>
        <begin position="172"/>
        <end position="212"/>
    </location>
</feature>
<dbReference type="AlphaFoldDB" id="A0A2T7A8M6"/>
<feature type="region of interest" description="Disordered" evidence="1">
    <location>
        <begin position="443"/>
        <end position="465"/>
    </location>
</feature>
<feature type="region of interest" description="Disordered" evidence="1">
    <location>
        <begin position="486"/>
        <end position="508"/>
    </location>
</feature>
<dbReference type="Proteomes" id="UP000244722">
    <property type="component" value="Unassembled WGS sequence"/>
</dbReference>
<dbReference type="OrthoDB" id="5419200at2759"/>
<proteinExistence type="predicted"/>
<protein>
    <recommendedName>
        <fullName evidence="4">RRM domain-containing protein</fullName>
    </recommendedName>
</protein>
<organism evidence="2 3">
    <name type="scientific">Tuber borchii</name>
    <name type="common">White truffle</name>
    <dbReference type="NCBI Taxonomy" id="42251"/>
    <lineage>
        <taxon>Eukaryota</taxon>
        <taxon>Fungi</taxon>
        <taxon>Dikarya</taxon>
        <taxon>Ascomycota</taxon>
        <taxon>Pezizomycotina</taxon>
        <taxon>Pezizomycetes</taxon>
        <taxon>Pezizales</taxon>
        <taxon>Tuberaceae</taxon>
        <taxon>Tuber</taxon>
    </lineage>
</organism>
<comment type="caution">
    <text evidence="2">The sequence shown here is derived from an EMBL/GenBank/DDBJ whole genome shotgun (WGS) entry which is preliminary data.</text>
</comment>